<feature type="signal peptide" evidence="3">
    <location>
        <begin position="1"/>
        <end position="18"/>
    </location>
</feature>
<gene>
    <name evidence="5" type="ORF">XENOCAPTIV_015028</name>
</gene>
<evidence type="ECO:0000256" key="1">
    <source>
        <dbReference type="ARBA" id="ARBA00022737"/>
    </source>
</evidence>
<dbReference type="Pfam" id="PF00254">
    <property type="entry name" value="FKBP_C"/>
    <property type="match status" value="2"/>
</dbReference>
<protein>
    <recommendedName>
        <fullName evidence="2">peptidylprolyl isomerase</fullName>
        <ecNumber evidence="2">5.2.1.8</ecNumber>
    </recommendedName>
</protein>
<feature type="chain" id="PRO_5045138510" description="peptidylprolyl isomerase" evidence="3">
    <location>
        <begin position="19"/>
        <end position="292"/>
    </location>
</feature>
<feature type="domain" description="PPIase FKBP-type" evidence="4">
    <location>
        <begin position="44"/>
        <end position="133"/>
    </location>
</feature>
<evidence type="ECO:0000259" key="4">
    <source>
        <dbReference type="PROSITE" id="PS50059"/>
    </source>
</evidence>
<dbReference type="EMBL" id="JAHRIN010033919">
    <property type="protein sequence ID" value="MEQ2202766.1"/>
    <property type="molecule type" value="Genomic_DNA"/>
</dbReference>
<dbReference type="PANTHER" id="PTHR46046">
    <property type="entry name" value="PEPTIDYLPROLYL ISOMERASE"/>
    <property type="match status" value="1"/>
</dbReference>
<dbReference type="SUPFAM" id="SSF54534">
    <property type="entry name" value="FKBP-like"/>
    <property type="match status" value="2"/>
</dbReference>
<evidence type="ECO:0000256" key="2">
    <source>
        <dbReference type="PROSITE-ProRule" id="PRU00277"/>
    </source>
</evidence>
<dbReference type="InterPro" id="IPR046357">
    <property type="entry name" value="PPIase_dom_sf"/>
</dbReference>
<dbReference type="PROSITE" id="PS50059">
    <property type="entry name" value="FKBP_PPIASE"/>
    <property type="match status" value="2"/>
</dbReference>
<name>A0ABV0R418_9TELE</name>
<comment type="caution">
    <text evidence="5">The sequence shown here is derived from an EMBL/GenBank/DDBJ whole genome shotgun (WGS) entry which is preliminary data.</text>
</comment>
<keyword evidence="1" id="KW-0677">Repeat</keyword>
<keyword evidence="3" id="KW-0732">Signal</keyword>
<keyword evidence="2" id="KW-0697">Rotamase</keyword>
<keyword evidence="2" id="KW-0413">Isomerase</keyword>
<organism evidence="5 6">
    <name type="scientific">Xenoophorus captivus</name>
    <dbReference type="NCBI Taxonomy" id="1517983"/>
    <lineage>
        <taxon>Eukaryota</taxon>
        <taxon>Metazoa</taxon>
        <taxon>Chordata</taxon>
        <taxon>Craniata</taxon>
        <taxon>Vertebrata</taxon>
        <taxon>Euteleostomi</taxon>
        <taxon>Actinopterygii</taxon>
        <taxon>Neopterygii</taxon>
        <taxon>Teleostei</taxon>
        <taxon>Neoteleostei</taxon>
        <taxon>Acanthomorphata</taxon>
        <taxon>Ovalentaria</taxon>
        <taxon>Atherinomorphae</taxon>
        <taxon>Cyprinodontiformes</taxon>
        <taxon>Goodeidae</taxon>
        <taxon>Xenoophorus</taxon>
    </lineage>
</organism>
<reference evidence="5 6" key="1">
    <citation type="submission" date="2021-06" db="EMBL/GenBank/DDBJ databases">
        <authorList>
            <person name="Palmer J.M."/>
        </authorList>
    </citation>
    <scope>NUCLEOTIDE SEQUENCE [LARGE SCALE GENOMIC DNA]</scope>
    <source>
        <strain evidence="5 6">XC_2019</strain>
        <tissue evidence="5">Muscle</tissue>
    </source>
</reference>
<dbReference type="EC" id="5.2.1.8" evidence="2"/>
<accession>A0ABV0R418</accession>
<sequence length="292" mass="32318">MDLNQFLELFLFVLVVNCNPGPLADIVVDRYEIPKVCSREVQTEDFIRYHFNGSFYEDGKKFDSSYDRGKAFVSQVGLGRLITGMDRGLLGMCVNERRRITVPPHLGYGSVGTGGLIPPDATLVYDVLLLDIWNAEDKVEIRTISKPAICKRTTVASDFIRYHYNGTLLSGEAFDSRDQLDSPSVTTLGASKVIMGLEEGLKGMCVGERREVVIPPHWAHGEDGGVPGSAVLLFELELMQLQKGVPEGFMFVWLGDIPDPLFNALDLNGDKRVPLEEVSSKAWSVLTIAVSF</sequence>
<evidence type="ECO:0000313" key="5">
    <source>
        <dbReference type="EMBL" id="MEQ2202766.1"/>
    </source>
</evidence>
<dbReference type="InterPro" id="IPR051989">
    <property type="entry name" value="FKBP-like_isomerase"/>
</dbReference>
<proteinExistence type="predicted"/>
<dbReference type="InterPro" id="IPR001179">
    <property type="entry name" value="PPIase_FKBP_dom"/>
</dbReference>
<dbReference type="Proteomes" id="UP001434883">
    <property type="component" value="Unassembled WGS sequence"/>
</dbReference>
<dbReference type="Gene3D" id="3.10.50.40">
    <property type="match status" value="2"/>
</dbReference>
<evidence type="ECO:0000256" key="3">
    <source>
        <dbReference type="SAM" id="SignalP"/>
    </source>
</evidence>
<feature type="domain" description="PPIase FKBP-type" evidence="4">
    <location>
        <begin position="157"/>
        <end position="242"/>
    </location>
</feature>
<dbReference type="PANTHER" id="PTHR46046:SF3">
    <property type="entry name" value="PEPTIDYL-PROLYL CIS-TRANS ISOMERASE FKBP10"/>
    <property type="match status" value="1"/>
</dbReference>
<evidence type="ECO:0000313" key="6">
    <source>
        <dbReference type="Proteomes" id="UP001434883"/>
    </source>
</evidence>
<comment type="catalytic activity">
    <reaction evidence="2">
        <text>[protein]-peptidylproline (omega=180) = [protein]-peptidylproline (omega=0)</text>
        <dbReference type="Rhea" id="RHEA:16237"/>
        <dbReference type="Rhea" id="RHEA-COMP:10747"/>
        <dbReference type="Rhea" id="RHEA-COMP:10748"/>
        <dbReference type="ChEBI" id="CHEBI:83833"/>
        <dbReference type="ChEBI" id="CHEBI:83834"/>
        <dbReference type="EC" id="5.2.1.8"/>
    </reaction>
</comment>
<keyword evidence="6" id="KW-1185">Reference proteome</keyword>